<sequence>MGLRDSRTYSSVATGSRVPPSPPPPPNPKPISLKVDSLMADWSSNELSYVGVAHIIEHLNTISPELTIGDDEGFEIKYLGGLKVCLRFRAASDVASFLTVSMDWFSSFRRCDGAEDQRERIAWIKIVGVPINLWNRDNFNAIASRFGKILIPFDTVIEARDLFHGRVCILTENFKRIEEVVMVEAEGRLFKIGVFEIDDYWFPLKSVGNNTNQAYSDSDMDDEDDDEISDTVFDDENNDENNILDEEESPCDGDGNNILEECEIPKDTDEVEVVMESAFETGDEPGDRNVAVTSGDTSDIANGSSRNMDGLHGNDKQTADATPTINPGVINDSFNGCSIPQPRGSKSQLAENTPETRNHLDGPVVNVGQIGGTTDIQEAHGEIFRPFIFQSDPGPKINFNLGSGFNGKRRRTPSPTHTFSNKKTHTTMKTTLPETHQNSESPQSPSIDLNRCNPHSESIGTCIAENSPNESVNELARTVKIGQAVGFQIEEGNEETQLEEHSSSLIDLSKYWGSDDFGHCLARWCL</sequence>
<keyword evidence="2" id="KW-1185">Reference proteome</keyword>
<evidence type="ECO:0000313" key="1">
    <source>
        <dbReference type="EMBL" id="KAI3781917.1"/>
    </source>
</evidence>
<gene>
    <name evidence="1" type="ORF">L2E82_11945</name>
</gene>
<dbReference type="EMBL" id="CM042010">
    <property type="protein sequence ID" value="KAI3781917.1"/>
    <property type="molecule type" value="Genomic_DNA"/>
</dbReference>
<organism evidence="1 2">
    <name type="scientific">Cichorium intybus</name>
    <name type="common">Chicory</name>
    <dbReference type="NCBI Taxonomy" id="13427"/>
    <lineage>
        <taxon>Eukaryota</taxon>
        <taxon>Viridiplantae</taxon>
        <taxon>Streptophyta</taxon>
        <taxon>Embryophyta</taxon>
        <taxon>Tracheophyta</taxon>
        <taxon>Spermatophyta</taxon>
        <taxon>Magnoliopsida</taxon>
        <taxon>eudicotyledons</taxon>
        <taxon>Gunneridae</taxon>
        <taxon>Pentapetalae</taxon>
        <taxon>asterids</taxon>
        <taxon>campanulids</taxon>
        <taxon>Asterales</taxon>
        <taxon>Asteraceae</taxon>
        <taxon>Cichorioideae</taxon>
        <taxon>Cichorieae</taxon>
        <taxon>Cichoriinae</taxon>
        <taxon>Cichorium</taxon>
    </lineage>
</organism>
<evidence type="ECO:0000313" key="2">
    <source>
        <dbReference type="Proteomes" id="UP001055811"/>
    </source>
</evidence>
<reference evidence="1 2" key="2">
    <citation type="journal article" date="2022" name="Mol. Ecol. Resour.">
        <title>The genomes of chicory, endive, great burdock and yacon provide insights into Asteraceae paleo-polyploidization history and plant inulin production.</title>
        <authorList>
            <person name="Fan W."/>
            <person name="Wang S."/>
            <person name="Wang H."/>
            <person name="Wang A."/>
            <person name="Jiang F."/>
            <person name="Liu H."/>
            <person name="Zhao H."/>
            <person name="Xu D."/>
            <person name="Zhang Y."/>
        </authorList>
    </citation>
    <scope>NUCLEOTIDE SEQUENCE [LARGE SCALE GENOMIC DNA]</scope>
    <source>
        <strain evidence="2">cv. Punajuju</strain>
        <tissue evidence="1">Leaves</tissue>
    </source>
</reference>
<reference evidence="2" key="1">
    <citation type="journal article" date="2022" name="Mol. Ecol. Resour.">
        <title>The genomes of chicory, endive, great burdock and yacon provide insights into Asteraceae palaeo-polyploidization history and plant inulin production.</title>
        <authorList>
            <person name="Fan W."/>
            <person name="Wang S."/>
            <person name="Wang H."/>
            <person name="Wang A."/>
            <person name="Jiang F."/>
            <person name="Liu H."/>
            <person name="Zhao H."/>
            <person name="Xu D."/>
            <person name="Zhang Y."/>
        </authorList>
    </citation>
    <scope>NUCLEOTIDE SEQUENCE [LARGE SCALE GENOMIC DNA]</scope>
    <source>
        <strain evidence="2">cv. Punajuju</strain>
    </source>
</reference>
<accession>A0ACB9GGP4</accession>
<dbReference type="Proteomes" id="UP001055811">
    <property type="component" value="Linkage Group LG02"/>
</dbReference>
<name>A0ACB9GGP4_CICIN</name>
<protein>
    <submittedName>
        <fullName evidence="1">Uncharacterized protein</fullName>
    </submittedName>
</protein>
<comment type="caution">
    <text evidence="1">The sequence shown here is derived from an EMBL/GenBank/DDBJ whole genome shotgun (WGS) entry which is preliminary data.</text>
</comment>
<proteinExistence type="predicted"/>